<evidence type="ECO:0000313" key="2">
    <source>
        <dbReference type="Proteomes" id="UP000325315"/>
    </source>
</evidence>
<gene>
    <name evidence="1" type="ORF">EPI10_021172</name>
</gene>
<protein>
    <submittedName>
        <fullName evidence="1">Uncharacterized protein</fullName>
    </submittedName>
</protein>
<dbReference type="AlphaFoldDB" id="A0A5B6WHQ2"/>
<sequence>MFYHSKEVGKIKNLTRKIVSDRQKSYADLKCKDIEFFVGKRSVPKSLALEESVMFQKKKKNSVPGRMMFLNE</sequence>
<dbReference type="OrthoDB" id="998764at2759"/>
<keyword evidence="2" id="KW-1185">Reference proteome</keyword>
<organism evidence="1 2">
    <name type="scientific">Gossypium australe</name>
    <dbReference type="NCBI Taxonomy" id="47621"/>
    <lineage>
        <taxon>Eukaryota</taxon>
        <taxon>Viridiplantae</taxon>
        <taxon>Streptophyta</taxon>
        <taxon>Embryophyta</taxon>
        <taxon>Tracheophyta</taxon>
        <taxon>Spermatophyta</taxon>
        <taxon>Magnoliopsida</taxon>
        <taxon>eudicotyledons</taxon>
        <taxon>Gunneridae</taxon>
        <taxon>Pentapetalae</taxon>
        <taxon>rosids</taxon>
        <taxon>malvids</taxon>
        <taxon>Malvales</taxon>
        <taxon>Malvaceae</taxon>
        <taxon>Malvoideae</taxon>
        <taxon>Gossypium</taxon>
    </lineage>
</organism>
<name>A0A5B6WHQ2_9ROSI</name>
<accession>A0A5B6WHQ2</accession>
<dbReference type="EMBL" id="SMMG02000003">
    <property type="protein sequence ID" value="KAA3480756.1"/>
    <property type="molecule type" value="Genomic_DNA"/>
</dbReference>
<evidence type="ECO:0000313" key="1">
    <source>
        <dbReference type="EMBL" id="KAA3480756.1"/>
    </source>
</evidence>
<comment type="caution">
    <text evidence="1">The sequence shown here is derived from an EMBL/GenBank/DDBJ whole genome shotgun (WGS) entry which is preliminary data.</text>
</comment>
<proteinExistence type="predicted"/>
<dbReference type="Proteomes" id="UP000325315">
    <property type="component" value="Unassembled WGS sequence"/>
</dbReference>
<reference evidence="2" key="1">
    <citation type="journal article" date="2019" name="Plant Biotechnol. J.">
        <title>Genome sequencing of the Australian wild diploid species Gossypium australe highlights disease resistance and delayed gland morphogenesis.</title>
        <authorList>
            <person name="Cai Y."/>
            <person name="Cai X."/>
            <person name="Wang Q."/>
            <person name="Wang P."/>
            <person name="Zhang Y."/>
            <person name="Cai C."/>
            <person name="Xu Y."/>
            <person name="Wang K."/>
            <person name="Zhou Z."/>
            <person name="Wang C."/>
            <person name="Geng S."/>
            <person name="Li B."/>
            <person name="Dong Q."/>
            <person name="Hou Y."/>
            <person name="Wang H."/>
            <person name="Ai P."/>
            <person name="Liu Z."/>
            <person name="Yi F."/>
            <person name="Sun M."/>
            <person name="An G."/>
            <person name="Cheng J."/>
            <person name="Zhang Y."/>
            <person name="Shi Q."/>
            <person name="Xie Y."/>
            <person name="Shi X."/>
            <person name="Chang Y."/>
            <person name="Huang F."/>
            <person name="Chen Y."/>
            <person name="Hong S."/>
            <person name="Mi L."/>
            <person name="Sun Q."/>
            <person name="Zhang L."/>
            <person name="Zhou B."/>
            <person name="Peng R."/>
            <person name="Zhang X."/>
            <person name="Liu F."/>
        </authorList>
    </citation>
    <scope>NUCLEOTIDE SEQUENCE [LARGE SCALE GENOMIC DNA]</scope>
    <source>
        <strain evidence="2">cv. PA1801</strain>
    </source>
</reference>